<sequence>MPGWRGYLPDGVDRSRRKSAGPAVLHPGPRRVVALGALAACAVAAGAALQTRPDGPPDRGADPAEDGGSALARSSAWTREATPVLASIETELRRTDEVRARWDGSSLARRAPSTPGAVVALVDRRAELAHHRDGLRAALATVRSAPGSEAALVVAWPRLRAAQELLHSLSSARGELGDPVEAAVLRLVLDEQVQGPSGAPPGRGTGADTVRVALASTASAVEQPAVSAVSTVSALPSVPAVSAAPAEVPETVAAAPAVAAAAPAPEVTDDAPEDAAPRTAPVTPDTVEVVADEAPEPSMLSFDRSPSDATTATAEPEEPEQEPEQAGTGVTDADPAVRDGSAGDVETGTGLSSPG</sequence>
<protein>
    <recommendedName>
        <fullName evidence="4">DUF5667 domain-containing protein</fullName>
    </recommendedName>
</protein>
<feature type="region of interest" description="Disordered" evidence="1">
    <location>
        <begin position="263"/>
        <end position="355"/>
    </location>
</feature>
<comment type="caution">
    <text evidence="2">The sequence shown here is derived from an EMBL/GenBank/DDBJ whole genome shotgun (WGS) entry which is preliminary data.</text>
</comment>
<dbReference type="RefSeq" id="WP_378021193.1">
    <property type="nucleotide sequence ID" value="NZ_JBHSKG010000005.1"/>
</dbReference>
<gene>
    <name evidence="2" type="ORF">ACFPK1_12215</name>
</gene>
<proteinExistence type="predicted"/>
<organism evidence="2 3">
    <name type="scientific">Actinomycetospora rhizophila</name>
    <dbReference type="NCBI Taxonomy" id="1416876"/>
    <lineage>
        <taxon>Bacteria</taxon>
        <taxon>Bacillati</taxon>
        <taxon>Actinomycetota</taxon>
        <taxon>Actinomycetes</taxon>
        <taxon>Pseudonocardiales</taxon>
        <taxon>Pseudonocardiaceae</taxon>
        <taxon>Actinomycetospora</taxon>
    </lineage>
</organism>
<dbReference type="Proteomes" id="UP001596175">
    <property type="component" value="Unassembled WGS sequence"/>
</dbReference>
<evidence type="ECO:0008006" key="4">
    <source>
        <dbReference type="Google" id="ProtNLM"/>
    </source>
</evidence>
<evidence type="ECO:0000256" key="1">
    <source>
        <dbReference type="SAM" id="MobiDB-lite"/>
    </source>
</evidence>
<name>A0ABV9ZD46_9PSEU</name>
<reference evidence="3" key="1">
    <citation type="journal article" date="2019" name="Int. J. Syst. Evol. Microbiol.">
        <title>The Global Catalogue of Microorganisms (GCM) 10K type strain sequencing project: providing services to taxonomists for standard genome sequencing and annotation.</title>
        <authorList>
            <consortium name="The Broad Institute Genomics Platform"/>
            <consortium name="The Broad Institute Genome Sequencing Center for Infectious Disease"/>
            <person name="Wu L."/>
            <person name="Ma J."/>
        </authorList>
    </citation>
    <scope>NUCLEOTIDE SEQUENCE [LARGE SCALE GENOMIC DNA]</scope>
    <source>
        <strain evidence="3">XZYJ18</strain>
    </source>
</reference>
<dbReference type="EMBL" id="JBHSKG010000005">
    <property type="protein sequence ID" value="MFC5139000.1"/>
    <property type="molecule type" value="Genomic_DNA"/>
</dbReference>
<feature type="region of interest" description="Disordered" evidence="1">
    <location>
        <begin position="49"/>
        <end position="76"/>
    </location>
</feature>
<accession>A0ABV9ZD46</accession>
<evidence type="ECO:0000313" key="3">
    <source>
        <dbReference type="Proteomes" id="UP001596175"/>
    </source>
</evidence>
<evidence type="ECO:0000313" key="2">
    <source>
        <dbReference type="EMBL" id="MFC5139000.1"/>
    </source>
</evidence>
<feature type="region of interest" description="Disordered" evidence="1">
    <location>
        <begin position="1"/>
        <end position="27"/>
    </location>
</feature>
<keyword evidence="3" id="KW-1185">Reference proteome</keyword>